<accession>A0A8S1J2H7</accession>
<organism evidence="6 7">
    <name type="scientific">Ostreobium quekettii</name>
    <dbReference type="NCBI Taxonomy" id="121088"/>
    <lineage>
        <taxon>Eukaryota</taxon>
        <taxon>Viridiplantae</taxon>
        <taxon>Chlorophyta</taxon>
        <taxon>core chlorophytes</taxon>
        <taxon>Ulvophyceae</taxon>
        <taxon>TCBD clade</taxon>
        <taxon>Bryopsidales</taxon>
        <taxon>Ostreobineae</taxon>
        <taxon>Ostreobiaceae</taxon>
        <taxon>Ostreobium</taxon>
    </lineage>
</organism>
<reference evidence="6" key="1">
    <citation type="submission" date="2020-12" db="EMBL/GenBank/DDBJ databases">
        <authorList>
            <person name="Iha C."/>
        </authorList>
    </citation>
    <scope>NUCLEOTIDE SEQUENCE</scope>
</reference>
<evidence type="ECO:0000256" key="3">
    <source>
        <dbReference type="RuleBase" id="RU363034"/>
    </source>
</evidence>
<protein>
    <recommendedName>
        <fullName evidence="5">Peptidase S1 domain-containing protein</fullName>
    </recommendedName>
</protein>
<keyword evidence="3" id="KW-0720">Serine protease</keyword>
<dbReference type="InterPro" id="IPR018114">
    <property type="entry name" value="TRYPSIN_HIS"/>
</dbReference>
<evidence type="ECO:0000313" key="7">
    <source>
        <dbReference type="Proteomes" id="UP000708148"/>
    </source>
</evidence>
<sequence length="331" mass="35275">MAPFLWALAALAIISPVASARAETTPLQTPNNSIGDVAENGVDFYSKIGRQAGSRRLLEQSCATQLIAEGDPAPCGRYPFMASIQDRMDVHKCGGVLIDPEWILTAAHCVDEVAVRRIVVGACDLGNYGTGAVEEYQLQADMGIKIHPNWTGTVGDGNDLALIKLDGRSNIDPVKILNDLIIPPSTLLAVAGWGDQETKCPQSRHLQHAARMELMAQKQCRSIWAPEVVIQDSMMCTVGDQSVCKGDSGGPLLLADAPGGDLRAGMASKDLLAGIVSFGNGSNCEIHMSGVYTRVASFREWIDAMLGDVCLKCSSCSIAQAHLLAIISGQW</sequence>
<comment type="similarity">
    <text evidence="1">Belongs to the peptidase S1 family.</text>
</comment>
<dbReference type="PROSITE" id="PS50240">
    <property type="entry name" value="TRYPSIN_DOM"/>
    <property type="match status" value="1"/>
</dbReference>
<keyword evidence="4" id="KW-0732">Signal</keyword>
<evidence type="ECO:0000256" key="4">
    <source>
        <dbReference type="SAM" id="SignalP"/>
    </source>
</evidence>
<dbReference type="PRINTS" id="PR00722">
    <property type="entry name" value="CHYMOTRYPSIN"/>
</dbReference>
<evidence type="ECO:0000256" key="2">
    <source>
        <dbReference type="ARBA" id="ARBA00023157"/>
    </source>
</evidence>
<dbReference type="AlphaFoldDB" id="A0A8S1J2H7"/>
<dbReference type="InterPro" id="IPR009003">
    <property type="entry name" value="Peptidase_S1_PA"/>
</dbReference>
<dbReference type="SUPFAM" id="SSF50494">
    <property type="entry name" value="Trypsin-like serine proteases"/>
    <property type="match status" value="1"/>
</dbReference>
<keyword evidence="2" id="KW-1015">Disulfide bond</keyword>
<name>A0A8S1J2H7_9CHLO</name>
<dbReference type="SMART" id="SM00020">
    <property type="entry name" value="Tryp_SPc"/>
    <property type="match status" value="1"/>
</dbReference>
<dbReference type="InterPro" id="IPR001254">
    <property type="entry name" value="Trypsin_dom"/>
</dbReference>
<dbReference type="Gene3D" id="2.40.10.10">
    <property type="entry name" value="Trypsin-like serine proteases"/>
    <property type="match status" value="1"/>
</dbReference>
<evidence type="ECO:0000256" key="1">
    <source>
        <dbReference type="ARBA" id="ARBA00007664"/>
    </source>
</evidence>
<dbReference type="FunFam" id="2.40.10.10:FF:000068">
    <property type="entry name" value="transmembrane protease serine 2"/>
    <property type="match status" value="1"/>
</dbReference>
<dbReference type="PANTHER" id="PTHR24276">
    <property type="entry name" value="POLYSERASE-RELATED"/>
    <property type="match status" value="1"/>
</dbReference>
<comment type="caution">
    <text evidence="6">The sequence shown here is derived from an EMBL/GenBank/DDBJ whole genome shotgun (WGS) entry which is preliminary data.</text>
</comment>
<keyword evidence="3" id="KW-0378">Hydrolase</keyword>
<feature type="chain" id="PRO_5035766212" description="Peptidase S1 domain-containing protein" evidence="4">
    <location>
        <begin position="23"/>
        <end position="331"/>
    </location>
</feature>
<evidence type="ECO:0000313" key="6">
    <source>
        <dbReference type="EMBL" id="CAD7700203.1"/>
    </source>
</evidence>
<dbReference type="InterPro" id="IPR033116">
    <property type="entry name" value="TRYPSIN_SER"/>
</dbReference>
<keyword evidence="3" id="KW-0645">Protease</keyword>
<proteinExistence type="inferred from homology"/>
<dbReference type="InterPro" id="IPR043504">
    <property type="entry name" value="Peptidase_S1_PA_chymotrypsin"/>
</dbReference>
<feature type="domain" description="Peptidase S1" evidence="5">
    <location>
        <begin position="67"/>
        <end position="307"/>
    </location>
</feature>
<dbReference type="PROSITE" id="PS00135">
    <property type="entry name" value="TRYPSIN_SER"/>
    <property type="match status" value="1"/>
</dbReference>
<dbReference type="InterPro" id="IPR001314">
    <property type="entry name" value="Peptidase_S1A"/>
</dbReference>
<dbReference type="Proteomes" id="UP000708148">
    <property type="component" value="Unassembled WGS sequence"/>
</dbReference>
<gene>
    <name evidence="6" type="ORF">OSTQU699_LOCUS5562</name>
</gene>
<dbReference type="GO" id="GO:0004252">
    <property type="term" value="F:serine-type endopeptidase activity"/>
    <property type="evidence" value="ECO:0007669"/>
    <property type="project" value="InterPro"/>
</dbReference>
<feature type="signal peptide" evidence="4">
    <location>
        <begin position="1"/>
        <end position="22"/>
    </location>
</feature>
<keyword evidence="7" id="KW-1185">Reference proteome</keyword>
<dbReference type="OrthoDB" id="10059102at2759"/>
<dbReference type="CDD" id="cd00190">
    <property type="entry name" value="Tryp_SPc"/>
    <property type="match status" value="1"/>
</dbReference>
<dbReference type="GO" id="GO:0006508">
    <property type="term" value="P:proteolysis"/>
    <property type="evidence" value="ECO:0007669"/>
    <property type="project" value="UniProtKB-KW"/>
</dbReference>
<dbReference type="EMBL" id="CAJHUC010001199">
    <property type="protein sequence ID" value="CAD7700203.1"/>
    <property type="molecule type" value="Genomic_DNA"/>
</dbReference>
<dbReference type="PROSITE" id="PS00134">
    <property type="entry name" value="TRYPSIN_HIS"/>
    <property type="match status" value="1"/>
</dbReference>
<dbReference type="InterPro" id="IPR050430">
    <property type="entry name" value="Peptidase_S1"/>
</dbReference>
<dbReference type="Pfam" id="PF00089">
    <property type="entry name" value="Trypsin"/>
    <property type="match status" value="1"/>
</dbReference>
<evidence type="ECO:0000259" key="5">
    <source>
        <dbReference type="PROSITE" id="PS50240"/>
    </source>
</evidence>
<dbReference type="PANTHER" id="PTHR24276:SF98">
    <property type="entry name" value="FI18310P1-RELATED"/>
    <property type="match status" value="1"/>
</dbReference>